<feature type="compositionally biased region" description="Basic residues" evidence="1">
    <location>
        <begin position="543"/>
        <end position="559"/>
    </location>
</feature>
<feature type="region of interest" description="Disordered" evidence="1">
    <location>
        <begin position="87"/>
        <end position="109"/>
    </location>
</feature>
<feature type="region of interest" description="Disordered" evidence="1">
    <location>
        <begin position="304"/>
        <end position="364"/>
    </location>
</feature>
<name>A0A7S3QD25_9STRA</name>
<feature type="region of interest" description="Disordered" evidence="1">
    <location>
        <begin position="1"/>
        <end position="21"/>
    </location>
</feature>
<feature type="compositionally biased region" description="Low complexity" evidence="1">
    <location>
        <begin position="42"/>
        <end position="60"/>
    </location>
</feature>
<proteinExistence type="predicted"/>
<feature type="compositionally biased region" description="Basic and acidic residues" evidence="1">
    <location>
        <begin position="136"/>
        <end position="145"/>
    </location>
</feature>
<reference evidence="2" key="1">
    <citation type="submission" date="2021-01" db="EMBL/GenBank/DDBJ databases">
        <authorList>
            <person name="Corre E."/>
            <person name="Pelletier E."/>
            <person name="Niang G."/>
            <person name="Scheremetjew M."/>
            <person name="Finn R."/>
            <person name="Kale V."/>
            <person name="Holt S."/>
            <person name="Cochrane G."/>
            <person name="Meng A."/>
            <person name="Brown T."/>
            <person name="Cohen L."/>
        </authorList>
    </citation>
    <scope>NUCLEOTIDE SEQUENCE</scope>
    <source>
        <strain evidence="2">MM31A-1</strain>
    </source>
</reference>
<sequence>MATTSTTINLSNTPPASSSSSNMIIGLQCCHSSDSYDSDAAVTTPISIPTSTSTQVQSSSRGRIRTRESSSLSGLVCRGDAKIESTRTASTAPLFSSSNSSDDDDQVGEDLRDDVSAVSDISMELELSLSLSSDSSDEKIESSQHEEDDDEREPMNHIQEMLEIERERIIQIQEQQAEEQLQPQVKEQVQEHVQEQEQRQTTFDMSRRPRSSRRMRAGGSSSSKSFSRASSSSALSSAPVLSASASASASASSKKMTMTWPRRGCMIIRTLEESLDPEKCIERMALARERRLERERQQQEYMNMYYSREEPRSSCEGQGQGENENQSPHEDRRSRSRLHPRSSKTSSSKSTPSQHRHRQHPQTHLLPHVIFTMVDIQLYPIILGYNPAVTRGPPITIDWQPFARCSVPLHTYESTRAQQIQSASRSSRQGRHGRRTTTELKISAMNRWDLMQRSGEEYAVVKKRTKEIKWIQDARMETVMKSQSKWDTDLEERMEVIRKHFKNFIFGSPKLELKFAGSTCNSDDDVFVVNDKKKSKEKEKEKKKQKKLSFKRKSKSYKK</sequence>
<evidence type="ECO:0000256" key="1">
    <source>
        <dbReference type="SAM" id="MobiDB-lite"/>
    </source>
</evidence>
<dbReference type="EMBL" id="HBIO01023832">
    <property type="protein sequence ID" value="CAE0473462.1"/>
    <property type="molecule type" value="Transcribed_RNA"/>
</dbReference>
<feature type="region of interest" description="Disordered" evidence="1">
    <location>
        <begin position="533"/>
        <end position="559"/>
    </location>
</feature>
<feature type="compositionally biased region" description="Polar residues" evidence="1">
    <location>
        <begin position="1"/>
        <end position="16"/>
    </location>
</feature>
<feature type="region of interest" description="Disordered" evidence="1">
    <location>
        <begin position="181"/>
        <end position="257"/>
    </location>
</feature>
<accession>A0A7S3QD25</accession>
<feature type="compositionally biased region" description="Basic and acidic residues" evidence="1">
    <location>
        <begin position="188"/>
        <end position="198"/>
    </location>
</feature>
<dbReference type="AlphaFoldDB" id="A0A7S3QD25"/>
<gene>
    <name evidence="2" type="ORF">CDEB00056_LOCUS18315</name>
</gene>
<evidence type="ECO:0000313" key="2">
    <source>
        <dbReference type="EMBL" id="CAE0473462.1"/>
    </source>
</evidence>
<feature type="region of interest" description="Disordered" evidence="1">
    <location>
        <begin position="128"/>
        <end position="155"/>
    </location>
</feature>
<feature type="region of interest" description="Disordered" evidence="1">
    <location>
        <begin position="35"/>
        <end position="72"/>
    </location>
</feature>
<protein>
    <submittedName>
        <fullName evidence="2">Uncharacterized protein</fullName>
    </submittedName>
</protein>
<feature type="compositionally biased region" description="Polar residues" evidence="1">
    <location>
        <begin position="315"/>
        <end position="326"/>
    </location>
</feature>
<organism evidence="2">
    <name type="scientific">Chaetoceros debilis</name>
    <dbReference type="NCBI Taxonomy" id="122233"/>
    <lineage>
        <taxon>Eukaryota</taxon>
        <taxon>Sar</taxon>
        <taxon>Stramenopiles</taxon>
        <taxon>Ochrophyta</taxon>
        <taxon>Bacillariophyta</taxon>
        <taxon>Coscinodiscophyceae</taxon>
        <taxon>Chaetocerotophycidae</taxon>
        <taxon>Chaetocerotales</taxon>
        <taxon>Chaetocerotaceae</taxon>
        <taxon>Chaetoceros</taxon>
    </lineage>
</organism>
<feature type="compositionally biased region" description="Basic and acidic residues" evidence="1">
    <location>
        <begin position="533"/>
        <end position="542"/>
    </location>
</feature>
<feature type="compositionally biased region" description="Low complexity" evidence="1">
    <location>
        <begin position="217"/>
        <end position="254"/>
    </location>
</feature>
<feature type="compositionally biased region" description="Low complexity" evidence="1">
    <location>
        <begin position="343"/>
        <end position="353"/>
    </location>
</feature>